<gene>
    <name evidence="2" type="ORF">EVAR_25063_1</name>
</gene>
<dbReference type="AlphaFoldDB" id="A0A4C1V729"/>
<evidence type="ECO:0008006" key="4">
    <source>
        <dbReference type="Google" id="ProtNLM"/>
    </source>
</evidence>
<accession>A0A4C1V729</accession>
<name>A0A4C1V729_EUMVA</name>
<evidence type="ECO:0000256" key="1">
    <source>
        <dbReference type="SAM" id="SignalP"/>
    </source>
</evidence>
<sequence length="145" mass="16636">MKRVLLALGLELLIPDIVCVVTITSRNGETYGLELLIPDIVCVTKNKIRMLPVRECRYRIREGLWTETITSTVVSSASRVVHRDLLQRPCQFPNRVKRAPSRRHSVRDSSLPYQQRPLITSARRVSIQLQPIFPGPDERPLLFHA</sequence>
<keyword evidence="3" id="KW-1185">Reference proteome</keyword>
<protein>
    <recommendedName>
        <fullName evidence="4">Secreted protein</fullName>
    </recommendedName>
</protein>
<feature type="chain" id="PRO_5020029145" description="Secreted protein" evidence="1">
    <location>
        <begin position="20"/>
        <end position="145"/>
    </location>
</feature>
<keyword evidence="1" id="KW-0732">Signal</keyword>
<evidence type="ECO:0000313" key="2">
    <source>
        <dbReference type="EMBL" id="GBP34459.1"/>
    </source>
</evidence>
<evidence type="ECO:0000313" key="3">
    <source>
        <dbReference type="Proteomes" id="UP000299102"/>
    </source>
</evidence>
<proteinExistence type="predicted"/>
<organism evidence="2 3">
    <name type="scientific">Eumeta variegata</name>
    <name type="common">Bagworm moth</name>
    <name type="synonym">Eumeta japonica</name>
    <dbReference type="NCBI Taxonomy" id="151549"/>
    <lineage>
        <taxon>Eukaryota</taxon>
        <taxon>Metazoa</taxon>
        <taxon>Ecdysozoa</taxon>
        <taxon>Arthropoda</taxon>
        <taxon>Hexapoda</taxon>
        <taxon>Insecta</taxon>
        <taxon>Pterygota</taxon>
        <taxon>Neoptera</taxon>
        <taxon>Endopterygota</taxon>
        <taxon>Lepidoptera</taxon>
        <taxon>Glossata</taxon>
        <taxon>Ditrysia</taxon>
        <taxon>Tineoidea</taxon>
        <taxon>Psychidae</taxon>
        <taxon>Oiketicinae</taxon>
        <taxon>Eumeta</taxon>
    </lineage>
</organism>
<feature type="signal peptide" evidence="1">
    <location>
        <begin position="1"/>
        <end position="19"/>
    </location>
</feature>
<dbReference type="EMBL" id="BGZK01000288">
    <property type="protein sequence ID" value="GBP34459.1"/>
    <property type="molecule type" value="Genomic_DNA"/>
</dbReference>
<comment type="caution">
    <text evidence="2">The sequence shown here is derived from an EMBL/GenBank/DDBJ whole genome shotgun (WGS) entry which is preliminary data.</text>
</comment>
<dbReference type="Proteomes" id="UP000299102">
    <property type="component" value="Unassembled WGS sequence"/>
</dbReference>
<reference evidence="2 3" key="1">
    <citation type="journal article" date="2019" name="Commun. Biol.">
        <title>The bagworm genome reveals a unique fibroin gene that provides high tensile strength.</title>
        <authorList>
            <person name="Kono N."/>
            <person name="Nakamura H."/>
            <person name="Ohtoshi R."/>
            <person name="Tomita M."/>
            <person name="Numata K."/>
            <person name="Arakawa K."/>
        </authorList>
    </citation>
    <scope>NUCLEOTIDE SEQUENCE [LARGE SCALE GENOMIC DNA]</scope>
</reference>